<protein>
    <submittedName>
        <fullName evidence="2">SDR family NAD(P)-dependent oxidoreductase</fullName>
    </submittedName>
</protein>
<dbReference type="AlphaFoldDB" id="A0A5D4RJC9"/>
<evidence type="ECO:0000313" key="2">
    <source>
        <dbReference type="EMBL" id="TYS51030.1"/>
    </source>
</evidence>
<dbReference type="Proteomes" id="UP000322139">
    <property type="component" value="Unassembled WGS sequence"/>
</dbReference>
<organism evidence="2 3">
    <name type="scientific">Bacillus infantis</name>
    <dbReference type="NCBI Taxonomy" id="324767"/>
    <lineage>
        <taxon>Bacteria</taxon>
        <taxon>Bacillati</taxon>
        <taxon>Bacillota</taxon>
        <taxon>Bacilli</taxon>
        <taxon>Bacillales</taxon>
        <taxon>Bacillaceae</taxon>
        <taxon>Bacillus</taxon>
    </lineage>
</organism>
<dbReference type="SUPFAM" id="SSF51735">
    <property type="entry name" value="NAD(P)-binding Rossmann-fold domains"/>
    <property type="match status" value="1"/>
</dbReference>
<name>A0A5D4RJC9_9BACI</name>
<dbReference type="Gene3D" id="3.40.50.720">
    <property type="entry name" value="NAD(P)-binding Rossmann-like Domain"/>
    <property type="match status" value="1"/>
</dbReference>
<dbReference type="InterPro" id="IPR001509">
    <property type="entry name" value="Epimerase_deHydtase"/>
</dbReference>
<dbReference type="InterPro" id="IPR036291">
    <property type="entry name" value="NAD(P)-bd_dom_sf"/>
</dbReference>
<evidence type="ECO:0000259" key="1">
    <source>
        <dbReference type="Pfam" id="PF01370"/>
    </source>
</evidence>
<dbReference type="GO" id="GO:0004029">
    <property type="term" value="F:aldehyde dehydrogenase (NAD+) activity"/>
    <property type="evidence" value="ECO:0007669"/>
    <property type="project" value="TreeGrafter"/>
</dbReference>
<dbReference type="GO" id="GO:0005737">
    <property type="term" value="C:cytoplasm"/>
    <property type="evidence" value="ECO:0007669"/>
    <property type="project" value="TreeGrafter"/>
</dbReference>
<proteinExistence type="predicted"/>
<dbReference type="PANTHER" id="PTHR48079">
    <property type="entry name" value="PROTEIN YEEZ"/>
    <property type="match status" value="1"/>
</dbReference>
<feature type="domain" description="NAD-dependent epimerase/dehydratase" evidence="1">
    <location>
        <begin position="5"/>
        <end position="220"/>
    </location>
</feature>
<reference evidence="2 3" key="1">
    <citation type="submission" date="2019-08" db="EMBL/GenBank/DDBJ databases">
        <title>Bacillus genomes from the desert of Cuatro Cienegas, Coahuila.</title>
        <authorList>
            <person name="Olmedo-Alvarez G."/>
        </authorList>
    </citation>
    <scope>NUCLEOTIDE SEQUENCE [LARGE SCALE GENOMIC DNA]</scope>
    <source>
        <strain evidence="2 3">CH446_14T</strain>
    </source>
</reference>
<accession>A0A5D4RJC9</accession>
<dbReference type="Pfam" id="PF01370">
    <property type="entry name" value="Epimerase"/>
    <property type="match status" value="1"/>
</dbReference>
<evidence type="ECO:0000313" key="3">
    <source>
        <dbReference type="Proteomes" id="UP000322139"/>
    </source>
</evidence>
<dbReference type="InterPro" id="IPR051783">
    <property type="entry name" value="NAD(P)-dependent_oxidoreduct"/>
</dbReference>
<sequence>MMKTALVLGAAGGMGYSLTEALLNKGFHVIAASRSIENLEKLRRIPGMLPDIIACDAMDRAQVKKAVSQADLVFHSINIPYQEWGSLSIIMANILEECRIQNKPFIYTDNIYAYGRQASPVNESAVKNPHTKKGKIRLELLEQIRESGTRYIIAHFPDFYGPDTSNTLLDYTLKQAMSKNKAGFLGKTDLEREFIFIKDAAEALAELALHEEAYGEDWNIPGSGTITGKEIEAVLTGYFGRQIKLWPISRWMIQSIGLFDPFMREYAEMMYLNETPVILDGSKYERLIAPIPRTPYSEGITAALRQLESQPAAR</sequence>
<comment type="caution">
    <text evidence="2">The sequence shown here is derived from an EMBL/GenBank/DDBJ whole genome shotgun (WGS) entry which is preliminary data.</text>
</comment>
<dbReference type="PANTHER" id="PTHR48079:SF6">
    <property type="entry name" value="NAD(P)-BINDING DOMAIN-CONTAINING PROTEIN-RELATED"/>
    <property type="match status" value="1"/>
</dbReference>
<gene>
    <name evidence="2" type="ORF">FZD51_03010</name>
</gene>
<dbReference type="EMBL" id="VTER01000002">
    <property type="protein sequence ID" value="TYS51030.1"/>
    <property type="molecule type" value="Genomic_DNA"/>
</dbReference>